<sequence>MDGEVRCDEGTLAAYAHDSSNYRQTPSVVVLPRTVDAAVWAVRVCHEYGVPVHSRGGGTSLAGQCCNEGVVIDWSKYCTRLLSVDGERALVEPGACLDDLNARLADRRLMVGPKPATHDTCTIGGMIGNNSCGASAQAYGKMVDSVIRLEVLTYDGLRMWVGETSDEEYARILGQGGRRAEIYRAMRELRDEHLALIRTRYPDIPRRVSGYNLDSLLPEKGFNVAQALVGSESTLVTVLRAEIRLFEVPPFQSLVVLGYPDLATAGDMVPEIVTHRPLALEGLDHELMDLARVERVAGENVLNRLPEGSGWLMVRFGGATRQEADDRARRLAESAGRAHTAYFDDPADEERMWRIREAGLGVTAYPPDNPDTHEGWEDAAVPPDRLGDYLRDFQELLRRFDYHNCSLYGHFGQGCVHTRTPFDLDDPEGVAKYRRFVEEAAHLVASYGGSLSGEHGDGQSRGELLPIMFGHEIVQLFADFKRIWDPTWRMNPGKIVKPYRLDENLDHLDYHPKEPRTHFDYPADHHRFTHAAARCVGIGKCRSSSGGVMCPSYRVTREEKHSTRGRARILMEMMRGETITGGWRSEEVHEALDLCLACKGCRGECPVHVDMATYKAEFLSHHYRRRPRPAAHYSMGWLPLWARLASVAPGAVNALTHAPGLGRIVKLAGGVDRRRELPRFAAQRFTDWFRDRPMAEGDQVVLWPDTFTDNFNPGAAKAAVHLLEAYGYRVEVPPVPLCCGLTWISTGQLAMAERVLRRTVAALAPRLRRGVPVVTLEPSCAAVLRSDAPELLSGDPDVKLLGEQTRSLAEMLVDRVPTAPPPGTGIHAIAQPHCHQHAIWGFDADTRLLERVGVEVEVLDVGCCGLAGNFGFERGHHEISTRIAELGLWPAVRDAGRDTRILADGFSCRTQIESGTRAQPVHLAELLAEVLLRPRGPGTREKPGRPQPGKVRSPTAHR</sequence>
<evidence type="ECO:0000313" key="10">
    <source>
        <dbReference type="EMBL" id="MFC7600554.1"/>
    </source>
</evidence>
<dbReference type="InterPro" id="IPR004017">
    <property type="entry name" value="Cys_rich_dom"/>
</dbReference>
<dbReference type="Pfam" id="PF13183">
    <property type="entry name" value="Fer4_8"/>
    <property type="match status" value="1"/>
</dbReference>
<dbReference type="InterPro" id="IPR006094">
    <property type="entry name" value="Oxid_FAD_bind_N"/>
</dbReference>
<evidence type="ECO:0000256" key="4">
    <source>
        <dbReference type="ARBA" id="ARBA00022827"/>
    </source>
</evidence>
<dbReference type="Gene3D" id="3.30.70.2740">
    <property type="match status" value="1"/>
</dbReference>
<organism evidence="10 11">
    <name type="scientific">Streptosporangium amethystogenes subsp. fukuiense</name>
    <dbReference type="NCBI Taxonomy" id="698418"/>
    <lineage>
        <taxon>Bacteria</taxon>
        <taxon>Bacillati</taxon>
        <taxon>Actinomycetota</taxon>
        <taxon>Actinomycetes</taxon>
        <taxon>Streptosporangiales</taxon>
        <taxon>Streptosporangiaceae</taxon>
        <taxon>Streptosporangium</taxon>
    </lineage>
</organism>
<proteinExistence type="predicted"/>
<dbReference type="InterPro" id="IPR016166">
    <property type="entry name" value="FAD-bd_PCMH"/>
</dbReference>
<keyword evidence="7" id="KW-0411">Iron-sulfur</keyword>
<dbReference type="Pfam" id="PF01565">
    <property type="entry name" value="FAD_binding_4"/>
    <property type="match status" value="1"/>
</dbReference>
<dbReference type="PROSITE" id="PS00198">
    <property type="entry name" value="4FE4S_FER_1"/>
    <property type="match status" value="1"/>
</dbReference>
<dbReference type="Pfam" id="PF02913">
    <property type="entry name" value="FAD-oxidase_C"/>
    <property type="match status" value="1"/>
</dbReference>
<keyword evidence="3" id="KW-0479">Metal-binding</keyword>
<dbReference type="InterPro" id="IPR017896">
    <property type="entry name" value="4Fe4S_Fe-S-bd"/>
</dbReference>
<dbReference type="InterPro" id="IPR004113">
    <property type="entry name" value="FAD-bd_oxidored_4_C"/>
</dbReference>
<reference evidence="11" key="1">
    <citation type="journal article" date="2019" name="Int. J. Syst. Evol. Microbiol.">
        <title>The Global Catalogue of Microorganisms (GCM) 10K type strain sequencing project: providing services to taxonomists for standard genome sequencing and annotation.</title>
        <authorList>
            <consortium name="The Broad Institute Genomics Platform"/>
            <consortium name="The Broad Institute Genome Sequencing Center for Infectious Disease"/>
            <person name="Wu L."/>
            <person name="Ma J."/>
        </authorList>
    </citation>
    <scope>NUCLEOTIDE SEQUENCE [LARGE SCALE GENOMIC DNA]</scope>
    <source>
        <strain evidence="11">JCM 10083</strain>
    </source>
</reference>
<dbReference type="InterPro" id="IPR016164">
    <property type="entry name" value="FAD-linked_Oxase-like_C"/>
</dbReference>
<name>A0ABW2SWC5_9ACTN</name>
<keyword evidence="4" id="KW-0274">FAD</keyword>
<dbReference type="Pfam" id="PF02754">
    <property type="entry name" value="CCG"/>
    <property type="match status" value="1"/>
</dbReference>
<gene>
    <name evidence="10" type="ORF">ACFQVD_10650</name>
</gene>
<keyword evidence="5" id="KW-0560">Oxidoreductase</keyword>
<keyword evidence="11" id="KW-1185">Reference proteome</keyword>
<dbReference type="Proteomes" id="UP001596514">
    <property type="component" value="Unassembled WGS sequence"/>
</dbReference>
<dbReference type="Gene3D" id="3.30.465.10">
    <property type="match status" value="1"/>
</dbReference>
<keyword evidence="6" id="KW-0408">Iron</keyword>
<evidence type="ECO:0000256" key="3">
    <source>
        <dbReference type="ARBA" id="ARBA00022723"/>
    </source>
</evidence>
<dbReference type="RefSeq" id="WP_343966131.1">
    <property type="nucleotide sequence ID" value="NZ_BAAAGK010000038.1"/>
</dbReference>
<evidence type="ECO:0000256" key="6">
    <source>
        <dbReference type="ARBA" id="ARBA00023004"/>
    </source>
</evidence>
<comment type="caution">
    <text evidence="10">The sequence shown here is derived from an EMBL/GenBank/DDBJ whole genome shotgun (WGS) entry which is preliminary data.</text>
</comment>
<evidence type="ECO:0000256" key="8">
    <source>
        <dbReference type="SAM" id="MobiDB-lite"/>
    </source>
</evidence>
<dbReference type="EMBL" id="JBHTEE010000001">
    <property type="protein sequence ID" value="MFC7600554.1"/>
    <property type="molecule type" value="Genomic_DNA"/>
</dbReference>
<evidence type="ECO:0000313" key="11">
    <source>
        <dbReference type="Proteomes" id="UP001596514"/>
    </source>
</evidence>
<dbReference type="SUPFAM" id="SSF56176">
    <property type="entry name" value="FAD-binding/transporter-associated domain-like"/>
    <property type="match status" value="1"/>
</dbReference>
<accession>A0ABW2SWC5</accession>
<dbReference type="SUPFAM" id="SSF55103">
    <property type="entry name" value="FAD-linked oxidases, C-terminal domain"/>
    <property type="match status" value="1"/>
</dbReference>
<feature type="region of interest" description="Disordered" evidence="8">
    <location>
        <begin position="934"/>
        <end position="958"/>
    </location>
</feature>
<dbReference type="InterPro" id="IPR017900">
    <property type="entry name" value="4Fe4S_Fe_S_CS"/>
</dbReference>
<dbReference type="SUPFAM" id="SSF46548">
    <property type="entry name" value="alpha-helical ferredoxin"/>
    <property type="match status" value="1"/>
</dbReference>
<dbReference type="InterPro" id="IPR036318">
    <property type="entry name" value="FAD-bd_PCMH-like_sf"/>
</dbReference>
<comment type="cofactor">
    <cofactor evidence="1">
        <name>FAD</name>
        <dbReference type="ChEBI" id="CHEBI:57692"/>
    </cofactor>
</comment>
<evidence type="ECO:0000256" key="1">
    <source>
        <dbReference type="ARBA" id="ARBA00001974"/>
    </source>
</evidence>
<evidence type="ECO:0000259" key="9">
    <source>
        <dbReference type="PROSITE" id="PS51387"/>
    </source>
</evidence>
<dbReference type="InterPro" id="IPR016169">
    <property type="entry name" value="FAD-bd_PCMH_sub2"/>
</dbReference>
<evidence type="ECO:0000256" key="5">
    <source>
        <dbReference type="ARBA" id="ARBA00023002"/>
    </source>
</evidence>
<feature type="domain" description="FAD-binding PCMH-type" evidence="9">
    <location>
        <begin position="22"/>
        <end position="248"/>
    </location>
</feature>
<evidence type="ECO:0000256" key="7">
    <source>
        <dbReference type="ARBA" id="ARBA00023014"/>
    </source>
</evidence>
<dbReference type="PANTHER" id="PTHR11748:SF119">
    <property type="entry name" value="D-2-HYDROXYGLUTARATE DEHYDROGENASE"/>
    <property type="match status" value="1"/>
</dbReference>
<dbReference type="PANTHER" id="PTHR11748">
    <property type="entry name" value="D-LACTATE DEHYDROGENASE"/>
    <property type="match status" value="1"/>
</dbReference>
<keyword evidence="2" id="KW-0285">Flavoprotein</keyword>
<dbReference type="PROSITE" id="PS51387">
    <property type="entry name" value="FAD_PCMH"/>
    <property type="match status" value="1"/>
</dbReference>
<protein>
    <submittedName>
        <fullName evidence="10">FAD-binding and (Fe-S)-binding domain-containing protein</fullName>
    </submittedName>
</protein>
<evidence type="ECO:0000256" key="2">
    <source>
        <dbReference type="ARBA" id="ARBA00022630"/>
    </source>
</evidence>